<name>I0K2I1_9BACT</name>
<gene>
    <name evidence="3" type="primary">lolA</name>
    <name evidence="3" type="ORF">FAES_0320</name>
</gene>
<feature type="signal peptide" evidence="2">
    <location>
        <begin position="1"/>
        <end position="37"/>
    </location>
</feature>
<dbReference type="Proteomes" id="UP000011058">
    <property type="component" value="Chromosome"/>
</dbReference>
<reference evidence="3 4" key="1">
    <citation type="journal article" date="2012" name="J. Bacteriol.">
        <title>Genome Sequence of Fibrella aestuarina BUZ 2T, a Filamentous Marine Bacterium.</title>
        <authorList>
            <person name="Filippini M."/>
            <person name="Qi W."/>
            <person name="Blom J."/>
            <person name="Goesmann A."/>
            <person name="Smits T.H."/>
            <person name="Bagheri H.C."/>
        </authorList>
    </citation>
    <scope>NUCLEOTIDE SEQUENCE [LARGE SCALE GENOMIC DNA]</scope>
    <source>
        <strain evidence="4">BUZ 2T</strain>
    </source>
</reference>
<dbReference type="AlphaFoldDB" id="I0K2I1"/>
<sequence>MLFADRPTNQFNNTQIRMKKLLSAGLLLLLSFSSLMAQKDKRAEAILDAMSARYKALNSYQATFSYAAGSEAYKGDISVKGRMFRLKTAGQEVFTDGKVMSTYVKEANEVNVQDYDASASGDFNPTKIYSMYKKGFNYTYLREQKVGGRTVDVVELKPEKKNTQITSVQISVDRADKSVRSWLLTDKSGKKTSYTISKFVPNPNLPDSYFVFDKSKYPGVEVVDLR</sequence>
<evidence type="ECO:0000313" key="4">
    <source>
        <dbReference type="Proteomes" id="UP000011058"/>
    </source>
</evidence>
<evidence type="ECO:0000256" key="2">
    <source>
        <dbReference type="SAM" id="SignalP"/>
    </source>
</evidence>
<keyword evidence="4" id="KW-1185">Reference proteome</keyword>
<dbReference type="InterPro" id="IPR004564">
    <property type="entry name" value="OM_lipoprot_carrier_LolA-like"/>
</dbReference>
<dbReference type="PATRIC" id="fig|1166018.3.peg.328"/>
<keyword evidence="3" id="KW-0449">Lipoprotein</keyword>
<dbReference type="STRING" id="1166018.FAES_0320"/>
<organism evidence="3 4">
    <name type="scientific">Fibrella aestuarina BUZ 2</name>
    <dbReference type="NCBI Taxonomy" id="1166018"/>
    <lineage>
        <taxon>Bacteria</taxon>
        <taxon>Pseudomonadati</taxon>
        <taxon>Bacteroidota</taxon>
        <taxon>Cytophagia</taxon>
        <taxon>Cytophagales</taxon>
        <taxon>Spirosomataceae</taxon>
        <taxon>Fibrella</taxon>
    </lineage>
</organism>
<dbReference type="Pfam" id="PF03548">
    <property type="entry name" value="LolA"/>
    <property type="match status" value="1"/>
</dbReference>
<evidence type="ECO:0000313" key="3">
    <source>
        <dbReference type="EMBL" id="CCG98334.1"/>
    </source>
</evidence>
<dbReference type="PANTHER" id="PTHR35869:SF1">
    <property type="entry name" value="OUTER-MEMBRANE LIPOPROTEIN CARRIER PROTEIN"/>
    <property type="match status" value="1"/>
</dbReference>
<dbReference type="eggNOG" id="COG2834">
    <property type="taxonomic scope" value="Bacteria"/>
</dbReference>
<evidence type="ECO:0000256" key="1">
    <source>
        <dbReference type="ARBA" id="ARBA00022729"/>
    </source>
</evidence>
<dbReference type="EMBL" id="HE796683">
    <property type="protein sequence ID" value="CCG98334.1"/>
    <property type="molecule type" value="Genomic_DNA"/>
</dbReference>
<dbReference type="CDD" id="cd16325">
    <property type="entry name" value="LolA"/>
    <property type="match status" value="1"/>
</dbReference>
<keyword evidence="1 2" id="KW-0732">Signal</keyword>
<feature type="chain" id="PRO_5003629827" evidence="2">
    <location>
        <begin position="38"/>
        <end position="226"/>
    </location>
</feature>
<dbReference type="SUPFAM" id="SSF89392">
    <property type="entry name" value="Prokaryotic lipoproteins and lipoprotein localization factors"/>
    <property type="match status" value="1"/>
</dbReference>
<dbReference type="PANTHER" id="PTHR35869">
    <property type="entry name" value="OUTER-MEMBRANE LIPOPROTEIN CARRIER PROTEIN"/>
    <property type="match status" value="1"/>
</dbReference>
<proteinExistence type="predicted"/>
<dbReference type="KEGG" id="fae:FAES_0320"/>
<protein>
    <submittedName>
        <fullName evidence="3">Outer membrane lipoprotein carrier protein LolA</fullName>
    </submittedName>
</protein>
<accession>I0K2I1</accession>
<dbReference type="InterPro" id="IPR029046">
    <property type="entry name" value="LolA/LolB/LppX"/>
</dbReference>
<dbReference type="Gene3D" id="2.50.20.10">
    <property type="entry name" value="Lipoprotein localisation LolA/LolB/LppX"/>
    <property type="match status" value="1"/>
</dbReference>
<dbReference type="HOGENOM" id="CLU_105362_0_0_10"/>